<keyword evidence="2" id="KW-1185">Reference proteome</keyword>
<dbReference type="AlphaFoldDB" id="A0A9P0NNK2"/>
<dbReference type="Proteomes" id="UP001154329">
    <property type="component" value="Chromosome 4"/>
</dbReference>
<evidence type="ECO:0000313" key="2">
    <source>
        <dbReference type="Proteomes" id="UP001154329"/>
    </source>
</evidence>
<dbReference type="Gene3D" id="1.10.720.30">
    <property type="entry name" value="SAP domain"/>
    <property type="match status" value="1"/>
</dbReference>
<reference evidence="1" key="1">
    <citation type="submission" date="2022-02" db="EMBL/GenBank/DDBJ databases">
        <authorList>
            <person name="King R."/>
        </authorList>
    </citation>
    <scope>NUCLEOTIDE SEQUENCE</scope>
</reference>
<name>A0A9P0NNK2_APHGO</name>
<reference evidence="1" key="2">
    <citation type="submission" date="2022-10" db="EMBL/GenBank/DDBJ databases">
        <authorList>
            <consortium name="ENA_rothamsted_submissions"/>
            <consortium name="culmorum"/>
            <person name="King R."/>
        </authorList>
    </citation>
    <scope>NUCLEOTIDE SEQUENCE</scope>
</reference>
<dbReference type="EMBL" id="OU899037">
    <property type="protein sequence ID" value="CAH1738367.1"/>
    <property type="molecule type" value="Genomic_DNA"/>
</dbReference>
<proteinExistence type="predicted"/>
<accession>A0A9P0NNK2</accession>
<dbReference type="SUPFAM" id="SSF68906">
    <property type="entry name" value="SAP domain"/>
    <property type="match status" value="1"/>
</dbReference>
<gene>
    <name evidence="1" type="ORF">APHIGO_LOCUS11723</name>
</gene>
<organism evidence="1 2">
    <name type="scientific">Aphis gossypii</name>
    <name type="common">Cotton aphid</name>
    <dbReference type="NCBI Taxonomy" id="80765"/>
    <lineage>
        <taxon>Eukaryota</taxon>
        <taxon>Metazoa</taxon>
        <taxon>Ecdysozoa</taxon>
        <taxon>Arthropoda</taxon>
        <taxon>Hexapoda</taxon>
        <taxon>Insecta</taxon>
        <taxon>Pterygota</taxon>
        <taxon>Neoptera</taxon>
        <taxon>Paraneoptera</taxon>
        <taxon>Hemiptera</taxon>
        <taxon>Sternorrhyncha</taxon>
        <taxon>Aphidomorpha</taxon>
        <taxon>Aphidoidea</taxon>
        <taxon>Aphididae</taxon>
        <taxon>Aphidini</taxon>
        <taxon>Aphis</taxon>
        <taxon>Aphis</taxon>
    </lineage>
</organism>
<evidence type="ECO:0000313" key="1">
    <source>
        <dbReference type="EMBL" id="CAH1738367.1"/>
    </source>
</evidence>
<dbReference type="InterPro" id="IPR036361">
    <property type="entry name" value="SAP_dom_sf"/>
</dbReference>
<sequence length="109" mass="12760">MNNTNIQLEDYIEMLCSFRYFDLKFLLSTFDQNKVGRKSVLLDRAIGLLRTKPANIDYESFTANIHDIYHILLQDQPQRMDGPIPQVNDFNNFVDLFISDDEEAPTNKK</sequence>
<protein>
    <submittedName>
        <fullName evidence="1">Uncharacterized protein</fullName>
    </submittedName>
</protein>